<dbReference type="PANTHER" id="PTHR47981:SF20">
    <property type="entry name" value="RAS-RELATED PROTEIN RAB-7A"/>
    <property type="match status" value="1"/>
</dbReference>
<dbReference type="PRINTS" id="PR00449">
    <property type="entry name" value="RASTRNSFRMNG"/>
</dbReference>
<gene>
    <name evidence="5" type="ORF">HK103_003980</name>
</gene>
<comment type="similarity">
    <text evidence="1">Belongs to the small GTPase superfamily. Rab family.</text>
</comment>
<dbReference type="GO" id="GO:0003924">
    <property type="term" value="F:GTPase activity"/>
    <property type="evidence" value="ECO:0007669"/>
    <property type="project" value="InterPro"/>
</dbReference>
<keyword evidence="4" id="KW-0449">Lipoprotein</keyword>
<organism evidence="5 6">
    <name type="scientific">Boothiomyces macroporosus</name>
    <dbReference type="NCBI Taxonomy" id="261099"/>
    <lineage>
        <taxon>Eukaryota</taxon>
        <taxon>Fungi</taxon>
        <taxon>Fungi incertae sedis</taxon>
        <taxon>Chytridiomycota</taxon>
        <taxon>Chytridiomycota incertae sedis</taxon>
        <taxon>Chytridiomycetes</taxon>
        <taxon>Rhizophydiales</taxon>
        <taxon>Terramycetaceae</taxon>
        <taxon>Boothiomyces</taxon>
    </lineage>
</organism>
<dbReference type="SUPFAM" id="SSF52540">
    <property type="entry name" value="P-loop containing nucleoside triphosphate hydrolases"/>
    <property type="match status" value="1"/>
</dbReference>
<evidence type="ECO:0000256" key="4">
    <source>
        <dbReference type="ARBA" id="ARBA00023289"/>
    </source>
</evidence>
<keyword evidence="3" id="KW-0342">GTP-binding</keyword>
<dbReference type="SMART" id="SM00176">
    <property type="entry name" value="RAN"/>
    <property type="match status" value="1"/>
</dbReference>
<evidence type="ECO:0000256" key="3">
    <source>
        <dbReference type="ARBA" id="ARBA00023134"/>
    </source>
</evidence>
<evidence type="ECO:0000313" key="5">
    <source>
        <dbReference type="EMBL" id="KAJ3258162.1"/>
    </source>
</evidence>
<dbReference type="AlphaFoldDB" id="A0AAD5UHD4"/>
<evidence type="ECO:0000313" key="6">
    <source>
        <dbReference type="Proteomes" id="UP001210925"/>
    </source>
</evidence>
<dbReference type="GO" id="GO:0005770">
    <property type="term" value="C:late endosome"/>
    <property type="evidence" value="ECO:0007669"/>
    <property type="project" value="TreeGrafter"/>
</dbReference>
<reference evidence="5" key="1">
    <citation type="submission" date="2020-05" db="EMBL/GenBank/DDBJ databases">
        <title>Phylogenomic resolution of chytrid fungi.</title>
        <authorList>
            <person name="Stajich J.E."/>
            <person name="Amses K."/>
            <person name="Simmons R."/>
            <person name="Seto K."/>
            <person name="Myers J."/>
            <person name="Bonds A."/>
            <person name="Quandt C.A."/>
            <person name="Barry K."/>
            <person name="Liu P."/>
            <person name="Grigoriev I."/>
            <person name="Longcore J.E."/>
            <person name="James T.Y."/>
        </authorList>
    </citation>
    <scope>NUCLEOTIDE SEQUENCE</scope>
    <source>
        <strain evidence="5">PLAUS21</strain>
    </source>
</reference>
<dbReference type="InterPro" id="IPR005225">
    <property type="entry name" value="Small_GTP-bd"/>
</dbReference>
<comment type="caution">
    <text evidence="5">The sequence shown here is derived from an EMBL/GenBank/DDBJ whole genome shotgun (WGS) entry which is preliminary data.</text>
</comment>
<dbReference type="GO" id="GO:0005525">
    <property type="term" value="F:GTP binding"/>
    <property type="evidence" value="ECO:0007669"/>
    <property type="project" value="UniProtKB-KW"/>
</dbReference>
<sequence length="291" mass="32810">MKESLKVVMIGDSEVGKTALRNQYIHSKFTNSFRATIGADFISKTVQMGDRQVSIQIWDTAGQERFLSLSSAFYRGADACILVYDVTKPESFHNLTTWIHNFIQNSNITQPEKFPFYIIGNKIDLVEQRKITRHLGIKGSFYIKQLSLEIARDYYVNNGISVPLQLKSKINLISGTKERIGKVEATMNRQRNRDSVASFHTVLSQVSMDDSIALTNINNVRENEPSVDMNEKAYLENSFPHYEASALAGVGIEQVFIDIASNVTPKEVVNSVENITLHDIHEPARTTKCVC</sequence>
<evidence type="ECO:0000256" key="2">
    <source>
        <dbReference type="ARBA" id="ARBA00022741"/>
    </source>
</evidence>
<evidence type="ECO:0000256" key="1">
    <source>
        <dbReference type="ARBA" id="ARBA00006270"/>
    </source>
</evidence>
<dbReference type="NCBIfam" id="TIGR00231">
    <property type="entry name" value="small_GTP"/>
    <property type="match status" value="1"/>
</dbReference>
<dbReference type="PANTHER" id="PTHR47981">
    <property type="entry name" value="RAB FAMILY"/>
    <property type="match status" value="1"/>
</dbReference>
<accession>A0AAD5UHD4</accession>
<dbReference type="Proteomes" id="UP001210925">
    <property type="component" value="Unassembled WGS sequence"/>
</dbReference>
<name>A0AAD5UHD4_9FUNG</name>
<dbReference type="PROSITE" id="PS51421">
    <property type="entry name" value="RAS"/>
    <property type="match status" value="1"/>
</dbReference>
<dbReference type="Gene3D" id="3.40.50.300">
    <property type="entry name" value="P-loop containing nucleotide triphosphate hydrolases"/>
    <property type="match status" value="1"/>
</dbReference>
<dbReference type="FunFam" id="3.40.50.300:FF:001447">
    <property type="entry name" value="Ras-related protein Rab-1B"/>
    <property type="match status" value="1"/>
</dbReference>
<keyword evidence="4" id="KW-0636">Prenylation</keyword>
<dbReference type="Pfam" id="PF00071">
    <property type="entry name" value="Ras"/>
    <property type="match status" value="1"/>
</dbReference>
<dbReference type="PROSITE" id="PS51420">
    <property type="entry name" value="RHO"/>
    <property type="match status" value="1"/>
</dbReference>
<dbReference type="SMART" id="SM00175">
    <property type="entry name" value="RAB"/>
    <property type="match status" value="1"/>
</dbReference>
<dbReference type="InterPro" id="IPR001806">
    <property type="entry name" value="Small_GTPase"/>
</dbReference>
<dbReference type="InterPro" id="IPR027417">
    <property type="entry name" value="P-loop_NTPase"/>
</dbReference>
<protein>
    <submittedName>
        <fullName evidence="5">Uncharacterized protein</fullName>
    </submittedName>
</protein>
<dbReference type="GO" id="GO:0000329">
    <property type="term" value="C:fungal-type vacuole membrane"/>
    <property type="evidence" value="ECO:0007669"/>
    <property type="project" value="TreeGrafter"/>
</dbReference>
<dbReference type="SMART" id="SM00174">
    <property type="entry name" value="RHO"/>
    <property type="match status" value="1"/>
</dbReference>
<proteinExistence type="inferred from homology"/>
<dbReference type="EMBL" id="JADGKB010000030">
    <property type="protein sequence ID" value="KAJ3258162.1"/>
    <property type="molecule type" value="Genomic_DNA"/>
</dbReference>
<keyword evidence="2" id="KW-0547">Nucleotide-binding</keyword>
<dbReference type="SMART" id="SM00173">
    <property type="entry name" value="RAS"/>
    <property type="match status" value="1"/>
</dbReference>
<dbReference type="PROSITE" id="PS51419">
    <property type="entry name" value="RAB"/>
    <property type="match status" value="1"/>
</dbReference>
<dbReference type="GO" id="GO:0032889">
    <property type="term" value="P:regulation of vacuole fusion, non-autophagic"/>
    <property type="evidence" value="ECO:0007669"/>
    <property type="project" value="TreeGrafter"/>
</dbReference>
<keyword evidence="6" id="KW-1185">Reference proteome</keyword>